<reference evidence="2 3" key="1">
    <citation type="submission" date="2015-09" db="EMBL/GenBank/DDBJ databases">
        <title>Genome sequence of Acetobacterium wieringae DSM 1911.</title>
        <authorList>
            <person name="Poehlein A."/>
            <person name="Bengelsdorf F.R."/>
            <person name="Schiel-Bengelsdorf B."/>
            <person name="Duerre P."/>
            <person name="Daniel R."/>
        </authorList>
    </citation>
    <scope>NUCLEOTIDE SEQUENCE [LARGE SCALE GENOMIC DNA]</scope>
    <source>
        <strain evidence="2 3">DSM 1911</strain>
    </source>
</reference>
<dbReference type="GO" id="GO:0006935">
    <property type="term" value="P:chemotaxis"/>
    <property type="evidence" value="ECO:0007669"/>
    <property type="project" value="InterPro"/>
</dbReference>
<gene>
    <name evidence="2" type="primary">cheW_1</name>
    <name evidence="2" type="ORF">ACWI_15640</name>
</gene>
<dbReference type="Pfam" id="PF13682">
    <property type="entry name" value="CZB"/>
    <property type="match status" value="1"/>
</dbReference>
<dbReference type="PANTHER" id="PTHR22617">
    <property type="entry name" value="CHEMOTAXIS SENSOR HISTIDINE KINASE-RELATED"/>
    <property type="match status" value="1"/>
</dbReference>
<dbReference type="RefSeq" id="WP_070370875.1">
    <property type="nucleotide sequence ID" value="NZ_LKEU01000027.1"/>
</dbReference>
<dbReference type="STRING" id="52694.ACWI_15640"/>
<organism evidence="2 3">
    <name type="scientific">Acetobacterium wieringae</name>
    <dbReference type="NCBI Taxonomy" id="52694"/>
    <lineage>
        <taxon>Bacteria</taxon>
        <taxon>Bacillati</taxon>
        <taxon>Bacillota</taxon>
        <taxon>Clostridia</taxon>
        <taxon>Eubacteriales</taxon>
        <taxon>Eubacteriaceae</taxon>
        <taxon>Acetobacterium</taxon>
    </lineage>
</organism>
<dbReference type="Gene3D" id="1.20.120.30">
    <property type="entry name" value="Aspartate receptor, ligand-binding domain"/>
    <property type="match status" value="1"/>
</dbReference>
<dbReference type="EMBL" id="LKEU01000027">
    <property type="protein sequence ID" value="OFV70978.1"/>
    <property type="molecule type" value="Genomic_DNA"/>
</dbReference>
<dbReference type="InterPro" id="IPR002545">
    <property type="entry name" value="CheW-lke_dom"/>
</dbReference>
<proteinExistence type="predicted"/>
<comment type="caution">
    <text evidence="2">The sequence shown here is derived from an EMBL/GenBank/DDBJ whole genome shotgun (WGS) entry which is preliminary data.</text>
</comment>
<dbReference type="PANTHER" id="PTHR22617:SF23">
    <property type="entry name" value="CHEMOTAXIS PROTEIN CHEW"/>
    <property type="match status" value="1"/>
</dbReference>
<feature type="domain" description="CheW-like" evidence="1">
    <location>
        <begin position="7"/>
        <end position="161"/>
    </location>
</feature>
<evidence type="ECO:0000259" key="1">
    <source>
        <dbReference type="PROSITE" id="PS50851"/>
    </source>
</evidence>
<dbReference type="Proteomes" id="UP000176244">
    <property type="component" value="Unassembled WGS sequence"/>
</dbReference>
<name>A0A1F2PI31_9FIRM</name>
<dbReference type="AlphaFoldDB" id="A0A1F2PI31"/>
<evidence type="ECO:0000313" key="3">
    <source>
        <dbReference type="Proteomes" id="UP000176244"/>
    </source>
</evidence>
<evidence type="ECO:0000313" key="2">
    <source>
        <dbReference type="EMBL" id="OFV70978.1"/>
    </source>
</evidence>
<dbReference type="GO" id="GO:0007165">
    <property type="term" value="P:signal transduction"/>
    <property type="evidence" value="ECO:0007669"/>
    <property type="project" value="InterPro"/>
</dbReference>
<accession>A0A1F2PI31</accession>
<protein>
    <submittedName>
        <fullName evidence="2">Chemotaxis protein CheW</fullName>
    </submittedName>
</protein>
<sequence length="265" mass="30838">MSELETAYPWALFNLEQGVYGVSSQYIKSIFKIENLIKMPGMPDYMRGAVNMRGKIVPIIDTRKFYGFQSVAEEINGLTELLGQRKQDHINWIRELEDSVVENREFKLTTDPHACAFGKWYDHFETDDQTLEYLLRKFDAPHKRIHKVGVEVRQLVDQGEREKAFDVIRKAKNNELIQMIKLFDTLVNDFTESKRELAIVLEDPKQNLEIGLTVDRVIAIEPILEDRENSLDSVTHKSHESLGLGKRSKDQTPVFIIDENYFFNL</sequence>
<dbReference type="PROSITE" id="PS50851">
    <property type="entry name" value="CHEW"/>
    <property type="match status" value="1"/>
</dbReference>
<dbReference type="GO" id="GO:0005829">
    <property type="term" value="C:cytosol"/>
    <property type="evidence" value="ECO:0007669"/>
    <property type="project" value="TreeGrafter"/>
</dbReference>
<dbReference type="Pfam" id="PF01584">
    <property type="entry name" value="CheW"/>
    <property type="match status" value="1"/>
</dbReference>
<dbReference type="InterPro" id="IPR036061">
    <property type="entry name" value="CheW-like_dom_sf"/>
</dbReference>
<dbReference type="SUPFAM" id="SSF50341">
    <property type="entry name" value="CheW-like"/>
    <property type="match status" value="1"/>
</dbReference>
<dbReference type="InterPro" id="IPR025991">
    <property type="entry name" value="Chemoreceptor_zinc-bind_dom"/>
</dbReference>
<dbReference type="OrthoDB" id="266313at2"/>
<dbReference type="InterPro" id="IPR039315">
    <property type="entry name" value="CheW"/>
</dbReference>